<evidence type="ECO:0000313" key="2">
    <source>
        <dbReference type="EMBL" id="GIM90359.1"/>
    </source>
</evidence>
<dbReference type="InterPro" id="IPR001387">
    <property type="entry name" value="Cro/C1-type_HTH"/>
</dbReference>
<gene>
    <name evidence="2" type="ORF">Ato02nite_021520</name>
</gene>
<dbReference type="RefSeq" id="WP_213006295.1">
    <property type="nucleotide sequence ID" value="NZ_BOQN01000027.1"/>
</dbReference>
<feature type="domain" description="HTH cro/C1-type" evidence="1">
    <location>
        <begin position="19"/>
        <end position="74"/>
    </location>
</feature>
<proteinExistence type="predicted"/>
<reference evidence="2 3" key="1">
    <citation type="submission" date="2021-03" db="EMBL/GenBank/DDBJ databases">
        <title>Whole genome shotgun sequence of Actinoplanes toevensis NBRC 105298.</title>
        <authorList>
            <person name="Komaki H."/>
            <person name="Tamura T."/>
        </authorList>
    </citation>
    <scope>NUCLEOTIDE SEQUENCE [LARGE SCALE GENOMIC DNA]</scope>
    <source>
        <strain evidence="2 3">NBRC 105298</strain>
    </source>
</reference>
<dbReference type="InterPro" id="IPR010982">
    <property type="entry name" value="Lambda_DNA-bd_dom_sf"/>
</dbReference>
<dbReference type="PROSITE" id="PS50943">
    <property type="entry name" value="HTH_CROC1"/>
    <property type="match status" value="1"/>
</dbReference>
<dbReference type="EMBL" id="BOQN01000027">
    <property type="protein sequence ID" value="GIM90359.1"/>
    <property type="molecule type" value="Genomic_DNA"/>
</dbReference>
<dbReference type="AlphaFoldDB" id="A0A919T9W6"/>
<name>A0A919T9W6_9ACTN</name>
<dbReference type="SUPFAM" id="SSF47413">
    <property type="entry name" value="lambda repressor-like DNA-binding domains"/>
    <property type="match status" value="1"/>
</dbReference>
<evidence type="ECO:0000259" key="1">
    <source>
        <dbReference type="PROSITE" id="PS50943"/>
    </source>
</evidence>
<organism evidence="2 3">
    <name type="scientific">Paractinoplanes toevensis</name>
    <dbReference type="NCBI Taxonomy" id="571911"/>
    <lineage>
        <taxon>Bacteria</taxon>
        <taxon>Bacillati</taxon>
        <taxon>Actinomycetota</taxon>
        <taxon>Actinomycetes</taxon>
        <taxon>Micromonosporales</taxon>
        <taxon>Micromonosporaceae</taxon>
        <taxon>Paractinoplanes</taxon>
    </lineage>
</organism>
<comment type="caution">
    <text evidence="2">The sequence shown here is derived from an EMBL/GenBank/DDBJ whole genome shotgun (WGS) entry which is preliminary data.</text>
</comment>
<keyword evidence="3" id="KW-1185">Reference proteome</keyword>
<dbReference type="CDD" id="cd00093">
    <property type="entry name" value="HTH_XRE"/>
    <property type="match status" value="1"/>
</dbReference>
<dbReference type="Proteomes" id="UP000677082">
    <property type="component" value="Unassembled WGS sequence"/>
</dbReference>
<sequence>MPNTTLAIPAGVEINGDKVRVLRKLRGQSMADFAARCKFSVGYLSHIELKRRPRVSPEAFAAICDALDIPAGERDTMLTRTAQRAAAKVAA</sequence>
<dbReference type="GO" id="GO:0003677">
    <property type="term" value="F:DNA binding"/>
    <property type="evidence" value="ECO:0007669"/>
    <property type="project" value="InterPro"/>
</dbReference>
<dbReference type="Gene3D" id="1.10.260.40">
    <property type="entry name" value="lambda repressor-like DNA-binding domains"/>
    <property type="match status" value="1"/>
</dbReference>
<protein>
    <recommendedName>
        <fullName evidence="1">HTH cro/C1-type domain-containing protein</fullName>
    </recommendedName>
</protein>
<evidence type="ECO:0000313" key="3">
    <source>
        <dbReference type="Proteomes" id="UP000677082"/>
    </source>
</evidence>
<accession>A0A919T9W6</accession>
<dbReference type="SMART" id="SM00530">
    <property type="entry name" value="HTH_XRE"/>
    <property type="match status" value="1"/>
</dbReference>
<dbReference type="Pfam" id="PF13560">
    <property type="entry name" value="HTH_31"/>
    <property type="match status" value="1"/>
</dbReference>